<accession>A0A8K1LLY8</accession>
<feature type="transmembrane region" description="Helical" evidence="2">
    <location>
        <begin position="39"/>
        <end position="62"/>
    </location>
</feature>
<keyword evidence="2" id="KW-0812">Transmembrane</keyword>
<sequence length="146" mass="15095">MALALVCGSWRTRRAARKRHRPGPGAPSPSPPCTPGQPAPARLSGAAATLGSIGLVIVAIIVSTLPVSSVWSENYAQSIQIRDLPGAGGVMEAAAAGAGHRSRVPSLKAQPFSIFALSGPSKTNPLPAHIFPGNRKYSPDPAYYGY</sequence>
<dbReference type="Proteomes" id="UP000796761">
    <property type="component" value="Unassembled WGS sequence"/>
</dbReference>
<keyword evidence="4" id="KW-1185">Reference proteome</keyword>
<keyword evidence="2" id="KW-1133">Transmembrane helix</keyword>
<keyword evidence="2" id="KW-0472">Membrane</keyword>
<feature type="compositionally biased region" description="Basic residues" evidence="1">
    <location>
        <begin position="13"/>
        <end position="22"/>
    </location>
</feature>
<feature type="compositionally biased region" description="Pro residues" evidence="1">
    <location>
        <begin position="24"/>
        <end position="38"/>
    </location>
</feature>
<dbReference type="EMBL" id="SWJQ01000224">
    <property type="protein sequence ID" value="TRZ18453.1"/>
    <property type="molecule type" value="Genomic_DNA"/>
</dbReference>
<gene>
    <name evidence="3" type="ORF">HGM15179_008694</name>
</gene>
<organism evidence="3 4">
    <name type="scientific">Zosterops borbonicus</name>
    <dbReference type="NCBI Taxonomy" id="364589"/>
    <lineage>
        <taxon>Eukaryota</taxon>
        <taxon>Metazoa</taxon>
        <taxon>Chordata</taxon>
        <taxon>Craniata</taxon>
        <taxon>Vertebrata</taxon>
        <taxon>Euteleostomi</taxon>
        <taxon>Archelosauria</taxon>
        <taxon>Archosauria</taxon>
        <taxon>Dinosauria</taxon>
        <taxon>Saurischia</taxon>
        <taxon>Theropoda</taxon>
        <taxon>Coelurosauria</taxon>
        <taxon>Aves</taxon>
        <taxon>Neognathae</taxon>
        <taxon>Neoaves</taxon>
        <taxon>Telluraves</taxon>
        <taxon>Australaves</taxon>
        <taxon>Passeriformes</taxon>
        <taxon>Sylvioidea</taxon>
        <taxon>Zosteropidae</taxon>
        <taxon>Zosterops</taxon>
    </lineage>
</organism>
<dbReference type="AlphaFoldDB" id="A0A8K1LLY8"/>
<evidence type="ECO:0000256" key="2">
    <source>
        <dbReference type="SAM" id="Phobius"/>
    </source>
</evidence>
<reference evidence="3" key="1">
    <citation type="submission" date="2019-04" db="EMBL/GenBank/DDBJ databases">
        <title>Genome assembly of Zosterops borbonicus 15179.</title>
        <authorList>
            <person name="Leroy T."/>
            <person name="Anselmetti Y."/>
            <person name="Tilak M.-K."/>
            <person name="Nabholz B."/>
        </authorList>
    </citation>
    <scope>NUCLEOTIDE SEQUENCE</scope>
    <source>
        <strain evidence="3">HGM_15179</strain>
        <tissue evidence="3">Muscle</tissue>
    </source>
</reference>
<feature type="region of interest" description="Disordered" evidence="1">
    <location>
        <begin position="13"/>
        <end position="41"/>
    </location>
</feature>
<protein>
    <submittedName>
        <fullName evidence="3">Uncharacterized protein</fullName>
    </submittedName>
</protein>
<evidence type="ECO:0000313" key="4">
    <source>
        <dbReference type="Proteomes" id="UP000796761"/>
    </source>
</evidence>
<evidence type="ECO:0000313" key="3">
    <source>
        <dbReference type="EMBL" id="TRZ18453.1"/>
    </source>
</evidence>
<name>A0A8K1LLY8_9PASS</name>
<comment type="caution">
    <text evidence="3">The sequence shown here is derived from an EMBL/GenBank/DDBJ whole genome shotgun (WGS) entry which is preliminary data.</text>
</comment>
<evidence type="ECO:0000256" key="1">
    <source>
        <dbReference type="SAM" id="MobiDB-lite"/>
    </source>
</evidence>
<proteinExistence type="predicted"/>